<keyword evidence="2" id="KW-1185">Reference proteome</keyword>
<proteinExistence type="predicted"/>
<reference evidence="1 2" key="1">
    <citation type="submission" date="2015-01" db="EMBL/GenBank/DDBJ databases">
        <title>Evolution of Trichinella species and genotypes.</title>
        <authorList>
            <person name="Korhonen P.K."/>
            <person name="Edoardo P."/>
            <person name="Giuseppe L.R."/>
            <person name="Gasser R.B."/>
        </authorList>
    </citation>
    <scope>NUCLEOTIDE SEQUENCE [LARGE SCALE GENOMIC DNA]</scope>
    <source>
        <strain evidence="1">ISS1029</strain>
    </source>
</reference>
<evidence type="ECO:0000313" key="1">
    <source>
        <dbReference type="EMBL" id="KRY62899.1"/>
    </source>
</evidence>
<accession>A0A0V1DPH8</accession>
<organism evidence="1 2">
    <name type="scientific">Trichinella zimbabwensis</name>
    <dbReference type="NCBI Taxonomy" id="268475"/>
    <lineage>
        <taxon>Eukaryota</taxon>
        <taxon>Metazoa</taxon>
        <taxon>Ecdysozoa</taxon>
        <taxon>Nematoda</taxon>
        <taxon>Enoplea</taxon>
        <taxon>Dorylaimia</taxon>
        <taxon>Trichinellida</taxon>
        <taxon>Trichinellidae</taxon>
        <taxon>Trichinella</taxon>
    </lineage>
</organism>
<protein>
    <submittedName>
        <fullName evidence="1">Uncharacterized protein</fullName>
    </submittedName>
</protein>
<dbReference type="EMBL" id="JYDP01009173">
    <property type="protein sequence ID" value="KRY62899.1"/>
    <property type="molecule type" value="Genomic_DNA"/>
</dbReference>
<gene>
    <name evidence="1" type="ORF">T11_976</name>
</gene>
<dbReference type="AlphaFoldDB" id="A0A0V1DPH8"/>
<evidence type="ECO:0000313" key="2">
    <source>
        <dbReference type="Proteomes" id="UP000055024"/>
    </source>
</evidence>
<dbReference type="Proteomes" id="UP000055024">
    <property type="component" value="Unassembled WGS sequence"/>
</dbReference>
<sequence>MPSASNLRTTQVGDRCTDLVWQDIFYVSFQPSTS</sequence>
<comment type="caution">
    <text evidence="1">The sequence shown here is derived from an EMBL/GenBank/DDBJ whole genome shotgun (WGS) entry which is preliminary data.</text>
</comment>
<name>A0A0V1DPH8_9BILA</name>